<reference evidence="1 2" key="1">
    <citation type="journal article" date="2012" name="BMC Genomics">
        <title>The Caulobacter crescentus phage phiCbK: genomics of a canonical phage.</title>
        <authorList>
            <person name="Gill J.J."/>
            <person name="Berry J.D."/>
            <person name="Russell W.K."/>
            <person name="Lessor L."/>
            <person name="Escobar Garcia D.A."/>
            <person name="Hernandez D."/>
            <person name="Kane A."/>
            <person name="Keene J."/>
            <person name="Maddox M."/>
            <person name="Martin R."/>
            <person name="Mohan S."/>
            <person name="Thorn A.M."/>
            <person name="Russell D.H."/>
            <person name="Young R."/>
        </authorList>
    </citation>
    <scope>NUCLEOTIDE SEQUENCE [LARGE SCALE GENOMIC DNA]</scope>
</reference>
<proteinExistence type="predicted"/>
<name>K4K6Q7_9CAUD</name>
<keyword evidence="2" id="KW-1185">Reference proteome</keyword>
<gene>
    <name evidence="1" type="ORF">CcrColossus_gp397</name>
</gene>
<organism evidence="1 2">
    <name type="scientific">Caulobacter phage CcrColossus</name>
    <dbReference type="NCBI Taxonomy" id="1211640"/>
    <lineage>
        <taxon>Viruses</taxon>
        <taxon>Duplodnaviria</taxon>
        <taxon>Heunggongvirae</taxon>
        <taxon>Uroviricota</taxon>
        <taxon>Caudoviricetes</taxon>
        <taxon>Jeanschmidtviridae</taxon>
        <taxon>Colossusvirus</taxon>
        <taxon>Colossusvirus colossus</taxon>
    </lineage>
</organism>
<dbReference type="GeneID" id="13995325"/>
<dbReference type="OrthoDB" id="27763at10239"/>
<dbReference type="KEGG" id="vg:13995325"/>
<protein>
    <submittedName>
        <fullName evidence="1">Uncharacterized protein</fullName>
    </submittedName>
</protein>
<evidence type="ECO:0000313" key="1">
    <source>
        <dbReference type="EMBL" id="AFU88267.1"/>
    </source>
</evidence>
<dbReference type="RefSeq" id="YP_006988631.1">
    <property type="nucleotide sequence ID" value="NC_019406.1"/>
</dbReference>
<accession>K4K6Q7</accession>
<dbReference type="Proteomes" id="UP000000463">
    <property type="component" value="Segment"/>
</dbReference>
<dbReference type="EMBL" id="JX100810">
    <property type="protein sequence ID" value="AFU88267.1"/>
    <property type="molecule type" value="Genomic_DNA"/>
</dbReference>
<evidence type="ECO:0000313" key="2">
    <source>
        <dbReference type="Proteomes" id="UP000000463"/>
    </source>
</evidence>
<sequence>MGCDIHFYVERRVDGVWQAADTWVDDGYGDKGVPRLHVPYEAQYYSDRDYEFYGILAGVRRPQAGEPVAHRGVPEDACPEYKAHVERWDFDGHSHSHFTLAEFFEYDWTQEAKFEGWVHLNEWVRCRDNPEGPDAYCGGVGGATIRHHTMEQFEEAWQALCREKGWSPDSKPRWKIDPNDPLDPVKSRMIALLGGGDPYCHFRWSVPYYKSARRFWSDVIPRLLRLGKPEDVRCVFFFDN</sequence>